<accession>A0A819P5A0</accession>
<dbReference type="Proteomes" id="UP000663891">
    <property type="component" value="Unassembled WGS sequence"/>
</dbReference>
<reference evidence="4" key="1">
    <citation type="submission" date="2021-02" db="EMBL/GenBank/DDBJ databases">
        <authorList>
            <person name="Nowell W R."/>
        </authorList>
    </citation>
    <scope>NUCLEOTIDE SEQUENCE</scope>
</reference>
<evidence type="ECO:0000313" key="1">
    <source>
        <dbReference type="EMBL" id="CAF0774972.1"/>
    </source>
</evidence>
<gene>
    <name evidence="1" type="ORF">IZO911_LOCUS5499</name>
    <name evidence="3" type="ORF">KXQ929_LOCUS17663</name>
    <name evidence="4" type="ORF">OKA104_LOCUS30022</name>
    <name evidence="2" type="ORF">VCS650_LOCUS10423</name>
</gene>
<evidence type="ECO:0000313" key="3">
    <source>
        <dbReference type="EMBL" id="CAF3811763.1"/>
    </source>
</evidence>
<dbReference type="Gene3D" id="3.50.50.60">
    <property type="entry name" value="FAD/NAD(P)-binding domain"/>
    <property type="match status" value="1"/>
</dbReference>
<evidence type="ECO:0000313" key="2">
    <source>
        <dbReference type="EMBL" id="CAF0921914.1"/>
    </source>
</evidence>
<dbReference type="SUPFAM" id="SSF51905">
    <property type="entry name" value="FAD/NAD(P)-binding domain"/>
    <property type="match status" value="1"/>
</dbReference>
<dbReference type="AlphaFoldDB" id="A0A819P5A0"/>
<dbReference type="EMBL" id="CAJOBB010001118">
    <property type="protein sequence ID" value="CAF3811763.1"/>
    <property type="molecule type" value="Genomic_DNA"/>
</dbReference>
<dbReference type="OrthoDB" id="5046242at2759"/>
<dbReference type="InterPro" id="IPR036188">
    <property type="entry name" value="FAD/NAD-bd_sf"/>
</dbReference>
<organism evidence="4 5">
    <name type="scientific">Adineta steineri</name>
    <dbReference type="NCBI Taxonomy" id="433720"/>
    <lineage>
        <taxon>Eukaryota</taxon>
        <taxon>Metazoa</taxon>
        <taxon>Spiralia</taxon>
        <taxon>Gnathifera</taxon>
        <taxon>Rotifera</taxon>
        <taxon>Eurotatoria</taxon>
        <taxon>Bdelloidea</taxon>
        <taxon>Adinetida</taxon>
        <taxon>Adinetidae</taxon>
        <taxon>Adineta</taxon>
    </lineage>
</organism>
<dbReference type="EMBL" id="CAJNOE010000033">
    <property type="protein sequence ID" value="CAF0774972.1"/>
    <property type="molecule type" value="Genomic_DNA"/>
</dbReference>
<dbReference type="Proteomes" id="UP000663881">
    <property type="component" value="Unassembled WGS sequence"/>
</dbReference>
<proteinExistence type="predicted"/>
<name>A0A819P5A0_9BILA</name>
<evidence type="ECO:0000313" key="4">
    <source>
        <dbReference type="EMBL" id="CAF4005131.1"/>
    </source>
</evidence>
<dbReference type="EMBL" id="CAJOAY010003147">
    <property type="protein sequence ID" value="CAF4005131.1"/>
    <property type="molecule type" value="Genomic_DNA"/>
</dbReference>
<dbReference type="EMBL" id="CAJNON010000075">
    <property type="protein sequence ID" value="CAF0921914.1"/>
    <property type="molecule type" value="Genomic_DNA"/>
</dbReference>
<sequence length="123" mass="13719">MTVGETFRIAIIDEDPAGLSLAIGLKRKGFQNLIIYEREKVRHQGWSISLFSPNGGLAFIEYLGLLPELSAISFQPSFRALDGETGKTLLYKAGNENGRRFKRGDLRDAVYQVCLTEGTSFIF</sequence>
<dbReference type="Proteomes" id="UP000663860">
    <property type="component" value="Unassembled WGS sequence"/>
</dbReference>
<dbReference type="Proteomes" id="UP000663868">
    <property type="component" value="Unassembled WGS sequence"/>
</dbReference>
<protein>
    <submittedName>
        <fullName evidence="4">Uncharacterized protein</fullName>
    </submittedName>
</protein>
<comment type="caution">
    <text evidence="4">The sequence shown here is derived from an EMBL/GenBank/DDBJ whole genome shotgun (WGS) entry which is preliminary data.</text>
</comment>
<evidence type="ECO:0000313" key="5">
    <source>
        <dbReference type="Proteomes" id="UP000663881"/>
    </source>
</evidence>